<sequence>SRQQLLGAWQPFLETAEGMTAVGDYNDVGKETTEEQEGVDTCLASNAVEGLYEHGFSSVVLEMKWEEEEEGLP</sequence>
<feature type="non-terminal residue" evidence="1">
    <location>
        <position position="1"/>
    </location>
</feature>
<keyword evidence="2" id="KW-1185">Reference proteome</keyword>
<name>A0A166A7U2_9AGAM</name>
<accession>A0A166A7U2</accession>
<dbReference type="AlphaFoldDB" id="A0A166A7U2"/>
<dbReference type="Proteomes" id="UP000076532">
    <property type="component" value="Unassembled WGS sequence"/>
</dbReference>
<protein>
    <submittedName>
        <fullName evidence="1">Uncharacterized protein</fullName>
    </submittedName>
</protein>
<dbReference type="EMBL" id="KV417664">
    <property type="protein sequence ID" value="KZP11333.1"/>
    <property type="molecule type" value="Genomic_DNA"/>
</dbReference>
<reference evidence="1 2" key="1">
    <citation type="journal article" date="2016" name="Mol. Biol. Evol.">
        <title>Comparative Genomics of Early-Diverging Mushroom-Forming Fungi Provides Insights into the Origins of Lignocellulose Decay Capabilities.</title>
        <authorList>
            <person name="Nagy L.G."/>
            <person name="Riley R."/>
            <person name="Tritt A."/>
            <person name="Adam C."/>
            <person name="Daum C."/>
            <person name="Floudas D."/>
            <person name="Sun H."/>
            <person name="Yadav J.S."/>
            <person name="Pangilinan J."/>
            <person name="Larsson K.H."/>
            <person name="Matsuura K."/>
            <person name="Barry K."/>
            <person name="Labutti K."/>
            <person name="Kuo R."/>
            <person name="Ohm R.A."/>
            <person name="Bhattacharya S.S."/>
            <person name="Shirouzu T."/>
            <person name="Yoshinaga Y."/>
            <person name="Martin F.M."/>
            <person name="Grigoriev I.V."/>
            <person name="Hibbett D.S."/>
        </authorList>
    </citation>
    <scope>NUCLEOTIDE SEQUENCE [LARGE SCALE GENOMIC DNA]</scope>
    <source>
        <strain evidence="1 2">CBS 109695</strain>
    </source>
</reference>
<proteinExistence type="predicted"/>
<evidence type="ECO:0000313" key="2">
    <source>
        <dbReference type="Proteomes" id="UP000076532"/>
    </source>
</evidence>
<evidence type="ECO:0000313" key="1">
    <source>
        <dbReference type="EMBL" id="KZP11333.1"/>
    </source>
</evidence>
<organism evidence="1 2">
    <name type="scientific">Athelia psychrophila</name>
    <dbReference type="NCBI Taxonomy" id="1759441"/>
    <lineage>
        <taxon>Eukaryota</taxon>
        <taxon>Fungi</taxon>
        <taxon>Dikarya</taxon>
        <taxon>Basidiomycota</taxon>
        <taxon>Agaricomycotina</taxon>
        <taxon>Agaricomycetes</taxon>
        <taxon>Agaricomycetidae</taxon>
        <taxon>Atheliales</taxon>
        <taxon>Atheliaceae</taxon>
        <taxon>Athelia</taxon>
    </lineage>
</organism>
<gene>
    <name evidence="1" type="ORF">FIBSPDRAFT_871438</name>
</gene>